<proteinExistence type="predicted"/>
<dbReference type="AlphaFoldDB" id="A0A0A9C5K5"/>
<accession>A0A0A9C5K5</accession>
<organism evidence="1">
    <name type="scientific">Arundo donax</name>
    <name type="common">Giant reed</name>
    <name type="synonym">Donax arundinaceus</name>
    <dbReference type="NCBI Taxonomy" id="35708"/>
    <lineage>
        <taxon>Eukaryota</taxon>
        <taxon>Viridiplantae</taxon>
        <taxon>Streptophyta</taxon>
        <taxon>Embryophyta</taxon>
        <taxon>Tracheophyta</taxon>
        <taxon>Spermatophyta</taxon>
        <taxon>Magnoliopsida</taxon>
        <taxon>Liliopsida</taxon>
        <taxon>Poales</taxon>
        <taxon>Poaceae</taxon>
        <taxon>PACMAD clade</taxon>
        <taxon>Arundinoideae</taxon>
        <taxon>Arundineae</taxon>
        <taxon>Arundo</taxon>
    </lineage>
</organism>
<dbReference type="EMBL" id="GBRH01228157">
    <property type="protein sequence ID" value="JAD69738.1"/>
    <property type="molecule type" value="Transcribed_RNA"/>
</dbReference>
<evidence type="ECO:0000313" key="1">
    <source>
        <dbReference type="EMBL" id="JAD69738.1"/>
    </source>
</evidence>
<sequence length="56" mass="6402">MAICWITLIPMEMRPWHKPHAAKIDLFSKSCSPFIHTATHRQMGALCTCNKSTLVF</sequence>
<reference evidence="1" key="1">
    <citation type="submission" date="2014-09" db="EMBL/GenBank/DDBJ databases">
        <authorList>
            <person name="Magalhaes I.L.F."/>
            <person name="Oliveira U."/>
            <person name="Santos F.R."/>
            <person name="Vidigal T.H.D.A."/>
            <person name="Brescovit A.D."/>
            <person name="Santos A.J."/>
        </authorList>
    </citation>
    <scope>NUCLEOTIDE SEQUENCE</scope>
    <source>
        <tissue evidence="1">Shoot tissue taken approximately 20 cm above the soil surface</tissue>
    </source>
</reference>
<reference evidence="1" key="2">
    <citation type="journal article" date="2015" name="Data Brief">
        <title>Shoot transcriptome of the giant reed, Arundo donax.</title>
        <authorList>
            <person name="Barrero R.A."/>
            <person name="Guerrero F.D."/>
            <person name="Moolhuijzen P."/>
            <person name="Goolsby J.A."/>
            <person name="Tidwell J."/>
            <person name="Bellgard S.E."/>
            <person name="Bellgard M.I."/>
        </authorList>
    </citation>
    <scope>NUCLEOTIDE SEQUENCE</scope>
    <source>
        <tissue evidence="1">Shoot tissue taken approximately 20 cm above the soil surface</tissue>
    </source>
</reference>
<protein>
    <submittedName>
        <fullName evidence="1">Uncharacterized protein</fullName>
    </submittedName>
</protein>
<name>A0A0A9C5K5_ARUDO</name>